<dbReference type="Proteomes" id="UP000041254">
    <property type="component" value="Unassembled WGS sequence"/>
</dbReference>
<feature type="binding site" evidence="5">
    <location>
        <position position="116"/>
    </location>
    <ligand>
        <name>S-adenosyl-L-methionine</name>
        <dbReference type="ChEBI" id="CHEBI:59789"/>
    </ligand>
</feature>
<comment type="pathway">
    <text evidence="5">Cofactor biosynthesis; ubiquinone biosynthesis.</text>
</comment>
<feature type="binding site" evidence="5">
    <location>
        <position position="185"/>
    </location>
    <ligand>
        <name>Mg(2+)</name>
        <dbReference type="ChEBI" id="CHEBI:18420"/>
    </ligand>
</feature>
<evidence type="ECO:0000313" key="7">
    <source>
        <dbReference type="EMBL" id="CEM02526.1"/>
    </source>
</evidence>
<feature type="binding site" evidence="5">
    <location>
        <position position="66"/>
    </location>
    <ligand>
        <name>S-adenosyl-L-methionine</name>
        <dbReference type="ChEBI" id="CHEBI:59789"/>
    </ligand>
</feature>
<evidence type="ECO:0000256" key="1">
    <source>
        <dbReference type="ARBA" id="ARBA00022603"/>
    </source>
</evidence>
<comment type="catalytic activity">
    <reaction evidence="5">
        <text>a 3,4-dihydroxy-5-(all-trans-polyprenyl)benzoate + S-adenosyl-L-methionine = a 4-hydroxy-3-methoxy-5-(all-trans-polyprenyl)benzoate + S-adenosyl-L-homocysteine + H(+)</text>
        <dbReference type="Rhea" id="RHEA:44452"/>
        <dbReference type="Rhea" id="RHEA-COMP:10930"/>
        <dbReference type="Rhea" id="RHEA-COMP:10931"/>
        <dbReference type="ChEBI" id="CHEBI:15378"/>
        <dbReference type="ChEBI" id="CHEBI:57856"/>
        <dbReference type="ChEBI" id="CHEBI:59789"/>
        <dbReference type="ChEBI" id="CHEBI:64694"/>
        <dbReference type="ChEBI" id="CHEBI:84443"/>
        <dbReference type="EC" id="2.1.1.114"/>
    </reaction>
</comment>
<evidence type="ECO:0000256" key="3">
    <source>
        <dbReference type="ARBA" id="ARBA00022688"/>
    </source>
</evidence>
<reference evidence="7 8" key="1">
    <citation type="submission" date="2014-11" db="EMBL/GenBank/DDBJ databases">
        <authorList>
            <person name="Zhu J."/>
            <person name="Qi W."/>
            <person name="Song R."/>
        </authorList>
    </citation>
    <scope>NUCLEOTIDE SEQUENCE [LARGE SCALE GENOMIC DNA]</scope>
</reference>
<comment type="cofactor">
    <cofactor evidence="5">
        <name>Mg(2+)</name>
        <dbReference type="ChEBI" id="CHEBI:18420"/>
    </cofactor>
</comment>
<keyword evidence="8" id="KW-1185">Reference proteome</keyword>
<keyword evidence="2 5" id="KW-0808">Transferase</keyword>
<gene>
    <name evidence="7" type="ORF">Vbra_13675</name>
</gene>
<dbReference type="GO" id="GO:0061542">
    <property type="term" value="F:3-demethylubiquinol 3-O-methyltransferase activity"/>
    <property type="evidence" value="ECO:0007669"/>
    <property type="project" value="UniProtKB-UniRule"/>
</dbReference>
<dbReference type="EMBL" id="CDMY01000328">
    <property type="protein sequence ID" value="CEM02526.1"/>
    <property type="molecule type" value="Genomic_DNA"/>
</dbReference>
<dbReference type="PANTHER" id="PTHR43464:SF19">
    <property type="entry name" value="UBIQUINONE BIOSYNTHESIS O-METHYLTRANSFERASE, MITOCHONDRIAL"/>
    <property type="match status" value="1"/>
</dbReference>
<dbReference type="UniPathway" id="UPA00232"/>
<comment type="function">
    <text evidence="5">O-methyltransferase required for two non-consecutive steps during ubiquinone biosynthesis. Catalyzes the 2 O-methylation of 3,4-dihydroxy-5-(all-trans-polyprenyl)benzoic acid into 4-hydroxy-3-methoxy-5-(all-trans-polyprenyl)benzoic acid. Also catalyzes the last step of ubiquinone biosynthesis by mediating methylation of 3-demethylubiquinone into ubiquinone. Also able to mediate the methylation of 3-demethylubiquinol into ubiquinol.</text>
</comment>
<comment type="catalytic activity">
    <reaction evidence="5">
        <text>a 3-demethylubiquinone + S-adenosyl-L-methionine = a ubiquinone + S-adenosyl-L-homocysteine</text>
        <dbReference type="Rhea" id="RHEA:81215"/>
        <dbReference type="Rhea" id="RHEA-COMP:9565"/>
        <dbReference type="Rhea" id="RHEA-COMP:19654"/>
        <dbReference type="ChEBI" id="CHEBI:16389"/>
        <dbReference type="ChEBI" id="CHEBI:57856"/>
        <dbReference type="ChEBI" id="CHEBI:59789"/>
        <dbReference type="ChEBI" id="CHEBI:231825"/>
    </reaction>
</comment>
<evidence type="ECO:0000313" key="8">
    <source>
        <dbReference type="Proteomes" id="UP000041254"/>
    </source>
</evidence>
<dbReference type="InterPro" id="IPR025714">
    <property type="entry name" value="Methyltranfer_dom"/>
</dbReference>
<dbReference type="EC" id="2.1.1.114" evidence="5"/>
<dbReference type="Gene3D" id="3.40.50.150">
    <property type="entry name" value="Vaccinia Virus protein VP39"/>
    <property type="match status" value="1"/>
</dbReference>
<keyword evidence="4 5" id="KW-0949">S-adenosyl-L-methionine</keyword>
<comment type="subunit">
    <text evidence="5">Component of a multi-subunit COQ enzyme complex.</text>
</comment>
<dbReference type="InterPro" id="IPR010233">
    <property type="entry name" value="UbiG_MeTrfase"/>
</dbReference>
<feature type="domain" description="Methyltransferase" evidence="6">
    <location>
        <begin position="87"/>
        <end position="211"/>
    </location>
</feature>
<sequence length="293" mass="32106">MKALSSGLLLFLRPFTRVRRMSSSASSGASAKTASPDEIKKFNEMAKEWWDPNGPFAGLHDYNPTRLAFIKKHALKGKETDKMEPLKGLRILDIGCGGGILSEAMARMGGEVTGIDMSEESVKVAEQRRQSFGSEGFASRLSFSHGEIGDVADSVKDHQQKVEKGEEVGDSVAPFDVVVASEIIEHVDDIEGFFYGCTRCVKGNGGVLVVTTLNRTPESYLLAIVGAEYVTGIVPKGTHDWSKFVTPKHLDNLAKLSGMRKIEIQGVSYIPVVRQFVQEPFARVNYMAAYEKP</sequence>
<dbReference type="InParanoid" id="A0A0G4EV78"/>
<dbReference type="PhylomeDB" id="A0A0G4EV78"/>
<dbReference type="FunCoup" id="A0A0G4EV78">
    <property type="interactions" value="69"/>
</dbReference>
<dbReference type="AlphaFoldDB" id="A0A0G4EV78"/>
<dbReference type="GO" id="GO:0031314">
    <property type="term" value="C:extrinsic component of mitochondrial inner membrane"/>
    <property type="evidence" value="ECO:0007669"/>
    <property type="project" value="UniProtKB-UniRule"/>
</dbReference>
<keyword evidence="1 5" id="KW-0489">Methyltransferase</keyword>
<name>A0A0G4EV78_VITBC</name>
<dbReference type="GO" id="GO:0032259">
    <property type="term" value="P:methylation"/>
    <property type="evidence" value="ECO:0007669"/>
    <property type="project" value="UniProtKB-KW"/>
</dbReference>
<protein>
    <recommendedName>
        <fullName evidence="5">Ubiquinone biosynthesis O-methyltransferase, mitochondrial</fullName>
    </recommendedName>
    <alternativeName>
        <fullName evidence="5">3-demethylubiquinol 3-O-methyltransferase</fullName>
        <ecNumber evidence="5">2.1.1.64</ecNumber>
    </alternativeName>
    <alternativeName>
        <fullName evidence="5">3-demethylubiquinone 3-O-methyltransferase</fullName>
        <ecNumber evidence="5">2.1.1.-</ecNumber>
    </alternativeName>
    <alternativeName>
        <fullName evidence="5">Polyprenyldihydroxybenzoate methyltransferase</fullName>
        <ecNumber evidence="5">2.1.1.114</ecNumber>
    </alternativeName>
</protein>
<dbReference type="HAMAP" id="MF_00472">
    <property type="entry name" value="UbiG"/>
    <property type="match status" value="1"/>
</dbReference>
<dbReference type="GO" id="GO:0120537">
    <property type="term" value="F:3-demethylubiquinone 3-O-methyltransferase activity"/>
    <property type="evidence" value="ECO:0007669"/>
    <property type="project" value="RHEA"/>
</dbReference>
<comment type="similarity">
    <text evidence="5">Belongs to the class I-like SAM-binding methyltransferase superfamily. UbiG/COQ3 family.</text>
</comment>
<keyword evidence="5" id="KW-0460">Magnesium</keyword>
<evidence type="ECO:0000259" key="6">
    <source>
        <dbReference type="Pfam" id="PF13847"/>
    </source>
</evidence>
<comment type="catalytic activity">
    <reaction evidence="5">
        <text>a 3-demethylubiquinol + S-adenosyl-L-methionine = a ubiquinol + S-adenosyl-L-homocysteine + H(+)</text>
        <dbReference type="Rhea" id="RHEA:44380"/>
        <dbReference type="Rhea" id="RHEA-COMP:9566"/>
        <dbReference type="Rhea" id="RHEA-COMP:10914"/>
        <dbReference type="ChEBI" id="CHEBI:15378"/>
        <dbReference type="ChEBI" id="CHEBI:17976"/>
        <dbReference type="ChEBI" id="CHEBI:57856"/>
        <dbReference type="ChEBI" id="CHEBI:59789"/>
        <dbReference type="ChEBI" id="CHEBI:84422"/>
        <dbReference type="EC" id="2.1.1.64"/>
    </reaction>
</comment>
<dbReference type="PANTHER" id="PTHR43464">
    <property type="entry name" value="METHYLTRANSFERASE"/>
    <property type="match status" value="1"/>
</dbReference>
<comment type="subcellular location">
    <subcellularLocation>
        <location evidence="5">Mitochondrion inner membrane</location>
        <topology evidence="5">Peripheral membrane protein</topology>
        <orientation evidence="5">Matrix side</orientation>
    </subcellularLocation>
</comment>
<evidence type="ECO:0000256" key="4">
    <source>
        <dbReference type="ARBA" id="ARBA00022691"/>
    </source>
</evidence>
<evidence type="ECO:0000256" key="2">
    <source>
        <dbReference type="ARBA" id="ARBA00022679"/>
    </source>
</evidence>
<dbReference type="NCBIfam" id="TIGR01983">
    <property type="entry name" value="UbiG"/>
    <property type="match status" value="1"/>
</dbReference>
<keyword evidence="5" id="KW-0479">Metal-binding</keyword>
<dbReference type="OMA" id="LASRWWD"/>
<feature type="binding site" evidence="5">
    <location>
        <position position="186"/>
    </location>
    <ligand>
        <name>Mg(2+)</name>
        <dbReference type="ChEBI" id="CHEBI:18420"/>
    </ligand>
</feature>
<keyword evidence="3 5" id="KW-0831">Ubiquinone biosynthesis</keyword>
<dbReference type="OrthoDB" id="3265906at2759"/>
<dbReference type="STRING" id="1169540.A0A0G4EV78"/>
<dbReference type="GO" id="GO:0046872">
    <property type="term" value="F:metal ion binding"/>
    <property type="evidence" value="ECO:0007669"/>
    <property type="project" value="UniProtKB-KW"/>
</dbReference>
<dbReference type="VEuPathDB" id="CryptoDB:Vbra_13675"/>
<keyword evidence="5" id="KW-0999">Mitochondrion inner membrane</keyword>
<dbReference type="GO" id="GO:0010420">
    <property type="term" value="F:polyprenyldihydroxybenzoate methyltransferase activity"/>
    <property type="evidence" value="ECO:0007669"/>
    <property type="project" value="UniProtKB-UniRule"/>
</dbReference>
<dbReference type="EC" id="2.1.1.64" evidence="5"/>
<dbReference type="SUPFAM" id="SSF53335">
    <property type="entry name" value="S-adenosyl-L-methionine-dependent methyltransferases"/>
    <property type="match status" value="1"/>
</dbReference>
<feature type="binding site" evidence="5">
    <location>
        <position position="95"/>
    </location>
    <ligand>
        <name>S-adenosyl-L-methionine</name>
        <dbReference type="ChEBI" id="CHEBI:59789"/>
    </ligand>
</feature>
<keyword evidence="5" id="KW-0472">Membrane</keyword>
<feature type="binding site" evidence="5">
    <location>
        <position position="182"/>
    </location>
    <ligand>
        <name>Mg(2+)</name>
        <dbReference type="ChEBI" id="CHEBI:18420"/>
    </ligand>
</feature>
<evidence type="ECO:0000256" key="5">
    <source>
        <dbReference type="HAMAP-Rule" id="MF_03190"/>
    </source>
</evidence>
<keyword evidence="5" id="KW-0496">Mitochondrion</keyword>
<dbReference type="CDD" id="cd02440">
    <property type="entry name" value="AdoMet_MTases"/>
    <property type="match status" value="1"/>
</dbReference>
<dbReference type="Pfam" id="PF13847">
    <property type="entry name" value="Methyltransf_31"/>
    <property type="match status" value="1"/>
</dbReference>
<feature type="binding site" evidence="5">
    <location>
        <position position="181"/>
    </location>
    <ligand>
        <name>S-adenosyl-L-methionine</name>
        <dbReference type="ChEBI" id="CHEBI:59789"/>
    </ligand>
</feature>
<proteinExistence type="inferred from homology"/>
<dbReference type="InterPro" id="IPR029063">
    <property type="entry name" value="SAM-dependent_MTases_sf"/>
</dbReference>
<dbReference type="EC" id="2.1.1.-" evidence="5"/>
<organism evidence="7 8">
    <name type="scientific">Vitrella brassicaformis (strain CCMP3155)</name>
    <dbReference type="NCBI Taxonomy" id="1169540"/>
    <lineage>
        <taxon>Eukaryota</taxon>
        <taxon>Sar</taxon>
        <taxon>Alveolata</taxon>
        <taxon>Colpodellida</taxon>
        <taxon>Vitrellaceae</taxon>
        <taxon>Vitrella</taxon>
    </lineage>
</organism>
<accession>A0A0G4EV78</accession>